<dbReference type="RefSeq" id="WP_271288636.1">
    <property type="nucleotide sequence ID" value="NZ_JAUDBR010000003.1"/>
</dbReference>
<name>A0ABT7TVX0_ACTVI</name>
<keyword evidence="2" id="KW-1185">Reference proteome</keyword>
<evidence type="ECO:0000313" key="1">
    <source>
        <dbReference type="EMBL" id="MDM8075970.1"/>
    </source>
</evidence>
<accession>A0ABT7TVX0</accession>
<protein>
    <submittedName>
        <fullName evidence="1">Uncharacterized protein</fullName>
    </submittedName>
</protein>
<dbReference type="Proteomes" id="UP001529257">
    <property type="component" value="Unassembled WGS sequence"/>
</dbReference>
<gene>
    <name evidence="1" type="ORF">QUV91_02755</name>
</gene>
<dbReference type="PROSITE" id="PS51257">
    <property type="entry name" value="PROKAR_LIPOPROTEIN"/>
    <property type="match status" value="1"/>
</dbReference>
<organism evidence="1 2">
    <name type="scientific">Actinomyces viscosus</name>
    <dbReference type="NCBI Taxonomy" id="1656"/>
    <lineage>
        <taxon>Bacteria</taxon>
        <taxon>Bacillati</taxon>
        <taxon>Actinomycetota</taxon>
        <taxon>Actinomycetes</taxon>
        <taxon>Actinomycetales</taxon>
        <taxon>Actinomycetaceae</taxon>
        <taxon>Actinomyces</taxon>
    </lineage>
</organism>
<dbReference type="EMBL" id="JAUDBR010000003">
    <property type="protein sequence ID" value="MDM8075970.1"/>
    <property type="molecule type" value="Genomic_DNA"/>
</dbReference>
<proteinExistence type="predicted"/>
<reference evidence="2" key="1">
    <citation type="submission" date="2023-06" db="EMBL/GenBank/DDBJ databases">
        <title>Identification and characterization of horizontal gene transfer across gut microbiota members of farm animals based on homology search.</title>
        <authorList>
            <person name="Zeman M."/>
            <person name="Kubasova T."/>
            <person name="Jahodarova E."/>
            <person name="Nykrynova M."/>
            <person name="Rychlik I."/>
        </authorList>
    </citation>
    <scope>NUCLEOTIDE SEQUENCE [LARGE SCALE GENOMIC DNA]</scope>
    <source>
        <strain evidence="2">ET81</strain>
    </source>
</reference>
<sequence>MAVGKALPRRTILVGAGALVLPVMSGCGSLAPENIQARHQIEKSLKSFHAVKSVNVELDSNFTAGDSWSVLILLNKNPGREETLAVLKGGYDRVVQVVEDDFASVSASWVQNGASVSWPISANEPNGAELDYLRELAKPGRGTMSAGRGRISVSRGVVKEFPADLIVTPRSGVGVSDSFELDGMTIRAVSDTVDLSPIPLRKVVEAIDSKYREGAVVELTDDNIVSGSISLDVAAFGKESDGLDVAAAAKVLNVVSGNQLLQELGLTTAWNTSAASREGVFFHMKAGAFDAGDPPEEGAKILAAAQKSASDSS</sequence>
<evidence type="ECO:0000313" key="2">
    <source>
        <dbReference type="Proteomes" id="UP001529257"/>
    </source>
</evidence>
<comment type="caution">
    <text evidence="1">The sequence shown here is derived from an EMBL/GenBank/DDBJ whole genome shotgun (WGS) entry which is preliminary data.</text>
</comment>